<dbReference type="Proteomes" id="UP000057158">
    <property type="component" value="Chromosome"/>
</dbReference>
<evidence type="ECO:0000256" key="1">
    <source>
        <dbReference type="ARBA" id="ARBA00022741"/>
    </source>
</evidence>
<reference evidence="5 6" key="1">
    <citation type="submission" date="2015-07" db="EMBL/GenBank/DDBJ databases">
        <title>Isolation and Genomic Characterization of a Novel Halophilic Metal-Reducing Deltaproteobacterium from the Deep Subsurface.</title>
        <authorList>
            <person name="Badalamenti J.P."/>
            <person name="Summers Z.M."/>
            <person name="Gralnick J.A."/>
            <person name="Bond D.R."/>
        </authorList>
    </citation>
    <scope>NUCLEOTIDE SEQUENCE [LARGE SCALE GENOMIC DNA]</scope>
    <source>
        <strain evidence="5 6">WTL</strain>
    </source>
</reference>
<dbReference type="GO" id="GO:0016020">
    <property type="term" value="C:membrane"/>
    <property type="evidence" value="ECO:0007669"/>
    <property type="project" value="TreeGrafter"/>
</dbReference>
<evidence type="ECO:0000313" key="5">
    <source>
        <dbReference type="EMBL" id="ALC15113.1"/>
    </source>
</evidence>
<dbReference type="KEGG" id="des:DSOUD_0318"/>
<dbReference type="Gene3D" id="3.40.50.12780">
    <property type="entry name" value="N-terminal domain of ligase-like"/>
    <property type="match status" value="1"/>
</dbReference>
<sequence length="652" mass="71373">MTEAMQSADTFPKLLLEHDRLRGDRPAMREKDFGIWQPWSWSHVALGVRALACGLASIGFKRGQKLAILGDNRVRLYQGMAAAHALGGIAVPVYQDAGPDEILYVFNNAGVHVALVADQEQVDKLLEIKERCSSLETIIFIDPRGMAQYPEPYLFGYAEIKGCGRVFDEQHPGFYLQEVAQGKGEDIAMILHTSGATGKPKGAILSHNNLIITARNAAEIEGLSPGEEVLAYLPMAGSGDIMVSYAQSFVAGYCVSCPESADTILTDLREIGPSYFYGPPRVYESLMKSVMLRMESAGRLRRGLFNFFMKLGRRVGERILDREPVALSDRLLYGIGRIVIFNPLMDNLGLSRVRVATTGGDAIGPDVVSFFRALGMNLKQIYGQMEVSMFVTMQRNGQIKANTVGTPAKDVEIKIADTGEVLYRGPGAFAGYCNDPEATAAAKDAKGWVHTGDIGFFDGDGHLCIIDRVSDLDRLNDGTLVAPKYIENKLRFSPYIKTAVAFGNRRDCVAVFINIDPLAVGAWAQQRNLWYSGYADLAGKTEVCNLIAECVAKVNAELAAEARLGNPHIRHFMILDKELNADDGELTRTRKIRRHFIAHKYQRQIEALYAGQKGGEGNSRVTQGVREEGDAGGGPNAHQKPTFDSAPTEAVG</sequence>
<evidence type="ECO:0000256" key="3">
    <source>
        <dbReference type="SAM" id="MobiDB-lite"/>
    </source>
</evidence>
<keyword evidence="1" id="KW-0547">Nucleotide-binding</keyword>
<organism evidence="5 6">
    <name type="scientific">Desulfuromonas soudanensis</name>
    <dbReference type="NCBI Taxonomy" id="1603606"/>
    <lineage>
        <taxon>Bacteria</taxon>
        <taxon>Pseudomonadati</taxon>
        <taxon>Thermodesulfobacteriota</taxon>
        <taxon>Desulfuromonadia</taxon>
        <taxon>Desulfuromonadales</taxon>
        <taxon>Desulfuromonadaceae</taxon>
        <taxon>Desulfuromonas</taxon>
    </lineage>
</organism>
<proteinExistence type="predicted"/>
<dbReference type="Pfam" id="PF00501">
    <property type="entry name" value="AMP-binding"/>
    <property type="match status" value="1"/>
</dbReference>
<keyword evidence="2" id="KW-0067">ATP-binding</keyword>
<dbReference type="PANTHER" id="PTHR43272">
    <property type="entry name" value="LONG-CHAIN-FATTY-ACID--COA LIGASE"/>
    <property type="match status" value="1"/>
</dbReference>
<evidence type="ECO:0000313" key="6">
    <source>
        <dbReference type="Proteomes" id="UP000057158"/>
    </source>
</evidence>
<dbReference type="InterPro" id="IPR000873">
    <property type="entry name" value="AMP-dep_synth/lig_dom"/>
</dbReference>
<feature type="region of interest" description="Disordered" evidence="3">
    <location>
        <begin position="612"/>
        <end position="652"/>
    </location>
</feature>
<evidence type="ECO:0000259" key="4">
    <source>
        <dbReference type="Pfam" id="PF00501"/>
    </source>
</evidence>
<dbReference type="InterPro" id="IPR042099">
    <property type="entry name" value="ANL_N_sf"/>
</dbReference>
<dbReference type="GO" id="GO:0005524">
    <property type="term" value="F:ATP binding"/>
    <property type="evidence" value="ECO:0007669"/>
    <property type="project" value="UniProtKB-KW"/>
</dbReference>
<gene>
    <name evidence="5" type="ORF">DSOUD_0318</name>
</gene>
<dbReference type="RefSeq" id="WP_198300350.1">
    <property type="nucleotide sequence ID" value="NZ_CP010802.1"/>
</dbReference>
<dbReference type="EMBL" id="CP010802">
    <property type="protein sequence ID" value="ALC15113.1"/>
    <property type="molecule type" value="Genomic_DNA"/>
</dbReference>
<name>A0A0M3QEY3_9BACT</name>
<dbReference type="PATRIC" id="fig|1603606.3.peg.345"/>
<dbReference type="GO" id="GO:0004467">
    <property type="term" value="F:long-chain fatty acid-CoA ligase activity"/>
    <property type="evidence" value="ECO:0007669"/>
    <property type="project" value="TreeGrafter"/>
</dbReference>
<dbReference type="PANTHER" id="PTHR43272:SF33">
    <property type="entry name" value="AMP-BINDING DOMAIN-CONTAINING PROTEIN-RELATED"/>
    <property type="match status" value="1"/>
</dbReference>
<accession>A0A0M3QEY3</accession>
<feature type="domain" description="AMP-dependent synthetase/ligase" evidence="4">
    <location>
        <begin position="22"/>
        <end position="432"/>
    </location>
</feature>
<dbReference type="Pfam" id="PF23562">
    <property type="entry name" value="AMP-binding_C_3"/>
    <property type="match status" value="1"/>
</dbReference>
<dbReference type="AlphaFoldDB" id="A0A0M3QEY3"/>
<keyword evidence="6" id="KW-1185">Reference proteome</keyword>
<dbReference type="SUPFAM" id="SSF56801">
    <property type="entry name" value="Acetyl-CoA synthetase-like"/>
    <property type="match status" value="1"/>
</dbReference>
<protein>
    <submittedName>
        <fullName evidence="5">Long-chain acyl-CoA synthetase [AMP-forming]</fullName>
    </submittedName>
</protein>
<evidence type="ECO:0000256" key="2">
    <source>
        <dbReference type="ARBA" id="ARBA00022840"/>
    </source>
</evidence>
<dbReference type="STRING" id="1603606.DSOUD_0318"/>